<proteinExistence type="inferred from homology"/>
<feature type="domain" description="Amidohydrolase-related" evidence="9">
    <location>
        <begin position="7"/>
        <end position="339"/>
    </location>
</feature>
<sequence>MALPSRIDVHSHYLPPFYRDALLANGHEKVDGMPAIPEWSLESHLKIMESARIKKAILSISTPGTNLHPNAPPSATISLTRQCNAYAAGLKKMYPDRFGFWASLPLPHVDAALEEIEKAVEEGADGFCLLTNYQGDYIGDEKFDVIFDRLNDLGAVIFVHPTQPCMQCSDGGENPALPFRNKYPVPIFEFLFDSARAVINLFFSGTVDRCQDITFLLPHAGGVLPPLLTRFTAFGALVPGCQEIDPKRVREQLAERFYFDLAGTTFEGDEGVDGSGQLKALVKGFDISHERLVYGSDFPFTRHTSALTLANRMKAGLECLFDEEERVAIYEGNAEKLLNGKRLRRQTNGKRS</sequence>
<evidence type="ECO:0000313" key="10">
    <source>
        <dbReference type="EMBL" id="KAK3200821.1"/>
    </source>
</evidence>
<keyword evidence="5 8" id="KW-0456">Lyase</keyword>
<dbReference type="EC" id="4.1.1.52" evidence="7"/>
<dbReference type="Gene3D" id="3.20.20.140">
    <property type="entry name" value="Metal-dependent hydrolases"/>
    <property type="match status" value="1"/>
</dbReference>
<evidence type="ECO:0000256" key="2">
    <source>
        <dbReference type="ARBA" id="ARBA00022723"/>
    </source>
</evidence>
<evidence type="ECO:0000256" key="6">
    <source>
        <dbReference type="ARBA" id="ARBA00036832"/>
    </source>
</evidence>
<evidence type="ECO:0000256" key="8">
    <source>
        <dbReference type="RuleBase" id="RU366045"/>
    </source>
</evidence>
<dbReference type="PANTHER" id="PTHR21240">
    <property type="entry name" value="2-AMINO-3-CARBOXYLMUCONATE-6-SEMIALDEHYDE DECARBOXYLASE"/>
    <property type="match status" value="1"/>
</dbReference>
<dbReference type="Pfam" id="PF04909">
    <property type="entry name" value="Amidohydro_2"/>
    <property type="match status" value="1"/>
</dbReference>
<dbReference type="GO" id="GO:0005829">
    <property type="term" value="C:cytosol"/>
    <property type="evidence" value="ECO:0007669"/>
    <property type="project" value="TreeGrafter"/>
</dbReference>
<dbReference type="GO" id="GO:0046872">
    <property type="term" value="F:metal ion binding"/>
    <property type="evidence" value="ECO:0007669"/>
    <property type="project" value="UniProtKB-KW"/>
</dbReference>
<dbReference type="AlphaFoldDB" id="A0AAN6LRN9"/>
<dbReference type="Proteomes" id="UP001280581">
    <property type="component" value="Unassembled WGS sequence"/>
</dbReference>
<keyword evidence="11" id="KW-1185">Reference proteome</keyword>
<comment type="caution">
    <text evidence="10">The sequence shown here is derived from an EMBL/GenBank/DDBJ whole genome shotgun (WGS) entry which is preliminary data.</text>
</comment>
<dbReference type="GO" id="GO:0019748">
    <property type="term" value="P:secondary metabolic process"/>
    <property type="evidence" value="ECO:0007669"/>
    <property type="project" value="TreeGrafter"/>
</dbReference>
<protein>
    <recommendedName>
        <fullName evidence="7">6-methylsalicylate decarboxylase</fullName>
        <ecNumber evidence="7">4.1.1.52</ecNumber>
    </recommendedName>
</protein>
<evidence type="ECO:0000256" key="5">
    <source>
        <dbReference type="ARBA" id="ARBA00023239"/>
    </source>
</evidence>
<evidence type="ECO:0000313" key="11">
    <source>
        <dbReference type="Proteomes" id="UP001280581"/>
    </source>
</evidence>
<comment type="similarity">
    <text evidence="1">Belongs to the metallo-dependent hydrolases superfamily. ACMSD family.</text>
</comment>
<dbReference type="GO" id="GO:0016787">
    <property type="term" value="F:hydrolase activity"/>
    <property type="evidence" value="ECO:0007669"/>
    <property type="project" value="InterPro"/>
</dbReference>
<accession>A0AAN6LRN9</accession>
<dbReference type="InterPro" id="IPR032466">
    <property type="entry name" value="Metal_Hydrolase"/>
</dbReference>
<evidence type="ECO:0000259" key="9">
    <source>
        <dbReference type="Pfam" id="PF04909"/>
    </source>
</evidence>
<evidence type="ECO:0000256" key="1">
    <source>
        <dbReference type="ARBA" id="ARBA00005871"/>
    </source>
</evidence>
<reference evidence="10 11" key="1">
    <citation type="submission" date="2021-02" db="EMBL/GenBank/DDBJ databases">
        <title>Genome assembly of Pseudopithomyces chartarum.</title>
        <authorList>
            <person name="Jauregui R."/>
            <person name="Singh J."/>
            <person name="Voisey C."/>
        </authorList>
    </citation>
    <scope>NUCLEOTIDE SEQUENCE [LARGE SCALE GENOMIC DNA]</scope>
    <source>
        <strain evidence="10 11">AGR01</strain>
    </source>
</reference>
<dbReference type="PANTHER" id="PTHR21240:SF29">
    <property type="entry name" value="AMIDOHYDROLASE-RELATED DOMAIN-CONTAINING PROTEIN"/>
    <property type="match status" value="1"/>
</dbReference>
<name>A0AAN6LRN9_9PLEO</name>
<evidence type="ECO:0000256" key="7">
    <source>
        <dbReference type="ARBA" id="ARBA00038889"/>
    </source>
</evidence>
<organism evidence="10 11">
    <name type="scientific">Pseudopithomyces chartarum</name>
    <dbReference type="NCBI Taxonomy" id="1892770"/>
    <lineage>
        <taxon>Eukaryota</taxon>
        <taxon>Fungi</taxon>
        <taxon>Dikarya</taxon>
        <taxon>Ascomycota</taxon>
        <taxon>Pezizomycotina</taxon>
        <taxon>Dothideomycetes</taxon>
        <taxon>Pleosporomycetidae</taxon>
        <taxon>Pleosporales</taxon>
        <taxon>Massarineae</taxon>
        <taxon>Didymosphaeriaceae</taxon>
        <taxon>Pseudopithomyces</taxon>
    </lineage>
</organism>
<dbReference type="SUPFAM" id="SSF51556">
    <property type="entry name" value="Metallo-dependent hydrolases"/>
    <property type="match status" value="1"/>
</dbReference>
<comment type="catalytic activity">
    <reaction evidence="6">
        <text>6-methylsalicylate + H(+) = 3-methylphenol + CO2</text>
        <dbReference type="Rhea" id="RHEA:23112"/>
        <dbReference type="ChEBI" id="CHEBI:15378"/>
        <dbReference type="ChEBI" id="CHEBI:16526"/>
        <dbReference type="ChEBI" id="CHEBI:17231"/>
        <dbReference type="ChEBI" id="CHEBI:36658"/>
        <dbReference type="EC" id="4.1.1.52"/>
    </reaction>
    <physiologicalReaction direction="left-to-right" evidence="6">
        <dbReference type="Rhea" id="RHEA:23113"/>
    </physiologicalReaction>
</comment>
<dbReference type="GO" id="GO:0047596">
    <property type="term" value="F:6-methylsalicylate decarboxylase activity"/>
    <property type="evidence" value="ECO:0007669"/>
    <property type="project" value="UniProtKB-EC"/>
</dbReference>
<dbReference type="InterPro" id="IPR006680">
    <property type="entry name" value="Amidohydro-rel"/>
</dbReference>
<keyword evidence="4" id="KW-0862">Zinc</keyword>
<keyword evidence="2" id="KW-0479">Metal-binding</keyword>
<dbReference type="InterPro" id="IPR032465">
    <property type="entry name" value="ACMSD"/>
</dbReference>
<evidence type="ECO:0000256" key="4">
    <source>
        <dbReference type="ARBA" id="ARBA00022833"/>
    </source>
</evidence>
<evidence type="ECO:0000256" key="3">
    <source>
        <dbReference type="ARBA" id="ARBA00022793"/>
    </source>
</evidence>
<gene>
    <name evidence="10" type="ORF">GRF29_213g62847</name>
</gene>
<keyword evidence="3 8" id="KW-0210">Decarboxylase</keyword>
<dbReference type="EMBL" id="WVTA01000017">
    <property type="protein sequence ID" value="KAK3200821.1"/>
    <property type="molecule type" value="Genomic_DNA"/>
</dbReference>